<dbReference type="EC" id="5.3.1.1" evidence="3"/>
<dbReference type="GO" id="GO:0019563">
    <property type="term" value="P:glycerol catabolic process"/>
    <property type="evidence" value="ECO:0007669"/>
    <property type="project" value="TreeGrafter"/>
</dbReference>
<comment type="subcellular location">
    <subcellularLocation>
        <location evidence="3">Cytoplasm</location>
    </subcellularLocation>
</comment>
<dbReference type="CDD" id="cd00311">
    <property type="entry name" value="TIM"/>
    <property type="match status" value="1"/>
</dbReference>
<evidence type="ECO:0000313" key="4">
    <source>
        <dbReference type="EMBL" id="PIS16073.1"/>
    </source>
</evidence>
<organism evidence="4 5">
    <name type="scientific">Candidatus Roizmanbacteria bacterium CG09_land_8_20_14_0_10_41_9</name>
    <dbReference type="NCBI Taxonomy" id="1974850"/>
    <lineage>
        <taxon>Bacteria</taxon>
        <taxon>Candidatus Roizmaniibacteriota</taxon>
    </lineage>
</organism>
<comment type="pathway">
    <text evidence="3">Carbohydrate degradation; glycolysis; D-glyceraldehyde 3-phosphate from glycerone phosphate: step 1/1.</text>
</comment>
<reference evidence="5" key="1">
    <citation type="submission" date="2017-09" db="EMBL/GenBank/DDBJ databases">
        <title>Depth-based differentiation of microbial function through sediment-hosted aquifers and enrichment of novel symbionts in the deep terrestrial subsurface.</title>
        <authorList>
            <person name="Probst A.J."/>
            <person name="Ladd B."/>
            <person name="Jarett J.K."/>
            <person name="Geller-Mcgrath D.E."/>
            <person name="Sieber C.M.K."/>
            <person name="Emerson J.B."/>
            <person name="Anantharaman K."/>
            <person name="Thomas B.C."/>
            <person name="Malmstrom R."/>
            <person name="Stieglmeier M."/>
            <person name="Klingl A."/>
            <person name="Woyke T."/>
            <person name="Ryan C.M."/>
            <person name="Banfield J.F."/>
        </authorList>
    </citation>
    <scope>NUCLEOTIDE SEQUENCE [LARGE SCALE GENOMIC DNA]</scope>
</reference>
<dbReference type="PANTHER" id="PTHR21139">
    <property type="entry name" value="TRIOSEPHOSPHATE ISOMERASE"/>
    <property type="match status" value="1"/>
</dbReference>
<comment type="similarity">
    <text evidence="1 3">Belongs to the triosephosphate isomerase family.</text>
</comment>
<dbReference type="GO" id="GO:0046166">
    <property type="term" value="P:glyceraldehyde-3-phosphate biosynthetic process"/>
    <property type="evidence" value="ECO:0007669"/>
    <property type="project" value="TreeGrafter"/>
</dbReference>
<dbReference type="GO" id="GO:0005829">
    <property type="term" value="C:cytosol"/>
    <property type="evidence" value="ECO:0007669"/>
    <property type="project" value="TreeGrafter"/>
</dbReference>
<dbReference type="InterPro" id="IPR013785">
    <property type="entry name" value="Aldolase_TIM"/>
</dbReference>
<evidence type="ECO:0000313" key="5">
    <source>
        <dbReference type="Proteomes" id="UP000231198"/>
    </source>
</evidence>
<dbReference type="GO" id="GO:0004807">
    <property type="term" value="F:triose-phosphate isomerase activity"/>
    <property type="evidence" value="ECO:0007669"/>
    <property type="project" value="UniProtKB-EC"/>
</dbReference>
<dbReference type="Gene3D" id="3.20.20.70">
    <property type="entry name" value="Aldolase class I"/>
    <property type="match status" value="2"/>
</dbReference>
<keyword evidence="2 3" id="KW-0413">Isomerase</keyword>
<accession>A0A2H0WTU5</accession>
<evidence type="ECO:0000256" key="1">
    <source>
        <dbReference type="ARBA" id="ARBA00007422"/>
    </source>
</evidence>
<comment type="pathway">
    <text evidence="3">Carbohydrate biosynthesis; gluconeogenesis.</text>
</comment>
<protein>
    <recommendedName>
        <fullName evidence="3">Triosephosphate isomerase</fullName>
        <ecNumber evidence="3">5.3.1.1</ecNumber>
    </recommendedName>
</protein>
<dbReference type="UniPathway" id="UPA00138"/>
<evidence type="ECO:0000256" key="2">
    <source>
        <dbReference type="ARBA" id="ARBA00023235"/>
    </source>
</evidence>
<dbReference type="PANTHER" id="PTHR21139:SF42">
    <property type="entry name" value="TRIOSEPHOSPHATE ISOMERASE"/>
    <property type="match status" value="1"/>
</dbReference>
<comment type="caution">
    <text evidence="4">The sequence shown here is derived from an EMBL/GenBank/DDBJ whole genome shotgun (WGS) entry which is preliminary data.</text>
</comment>
<dbReference type="AlphaFoldDB" id="A0A2H0WTU5"/>
<keyword evidence="3" id="KW-0963">Cytoplasm</keyword>
<dbReference type="PROSITE" id="PS00171">
    <property type="entry name" value="TIM_1"/>
    <property type="match status" value="1"/>
</dbReference>
<sequence>MKYFIANWKANKTKEEADRWVDTFLTGIQSNSILKNALLEDSLRIILCPPFPLLYPISAKISGYKNIYLGSQDVSVFDKGSLTGEVPADLLKGVIQYVIIGHSERRNLLHETDAMLSKKVEKAKSVGIEPIFCVRGEQDMIPPGVRMVAYEPVWAIGTGKNDSLDEVLTTKQKLQSSPTTVFLYGGSVNEDNAKIYLSSEQIDGLLVGTASLNPDHFLRITTK</sequence>
<dbReference type="SUPFAM" id="SSF51351">
    <property type="entry name" value="Triosephosphate isomerase (TIM)"/>
    <property type="match status" value="1"/>
</dbReference>
<dbReference type="InterPro" id="IPR000652">
    <property type="entry name" value="Triosephosphate_isomerase"/>
</dbReference>
<keyword evidence="3" id="KW-0312">Gluconeogenesis</keyword>
<dbReference type="EMBL" id="PEZG01000010">
    <property type="protein sequence ID" value="PIS16073.1"/>
    <property type="molecule type" value="Genomic_DNA"/>
</dbReference>
<dbReference type="InterPro" id="IPR035990">
    <property type="entry name" value="TIM_sf"/>
</dbReference>
<dbReference type="GO" id="GO:0006094">
    <property type="term" value="P:gluconeogenesis"/>
    <property type="evidence" value="ECO:0007669"/>
    <property type="project" value="UniProtKB-UniPathway"/>
</dbReference>
<dbReference type="InterPro" id="IPR020861">
    <property type="entry name" value="Triosephosphate_isomerase_AS"/>
</dbReference>
<dbReference type="Proteomes" id="UP000231198">
    <property type="component" value="Unassembled WGS sequence"/>
</dbReference>
<gene>
    <name evidence="4" type="ORF">COT62_00335</name>
</gene>
<evidence type="ECO:0000256" key="3">
    <source>
        <dbReference type="RuleBase" id="RU363013"/>
    </source>
</evidence>
<dbReference type="PROSITE" id="PS51440">
    <property type="entry name" value="TIM_2"/>
    <property type="match status" value="1"/>
</dbReference>
<comment type="subunit">
    <text evidence="3">Homodimer.</text>
</comment>
<dbReference type="UniPathway" id="UPA00109">
    <property type="reaction ID" value="UER00189"/>
</dbReference>
<name>A0A2H0WTU5_9BACT</name>
<dbReference type="GO" id="GO:0006096">
    <property type="term" value="P:glycolytic process"/>
    <property type="evidence" value="ECO:0007669"/>
    <property type="project" value="UniProtKB-UniPathway"/>
</dbReference>
<dbReference type="Pfam" id="PF00121">
    <property type="entry name" value="TIM"/>
    <property type="match status" value="2"/>
</dbReference>
<keyword evidence="3" id="KW-0324">Glycolysis</keyword>
<comment type="catalytic activity">
    <reaction evidence="3">
        <text>D-glyceraldehyde 3-phosphate = dihydroxyacetone phosphate</text>
        <dbReference type="Rhea" id="RHEA:18585"/>
        <dbReference type="ChEBI" id="CHEBI:57642"/>
        <dbReference type="ChEBI" id="CHEBI:59776"/>
        <dbReference type="EC" id="5.3.1.1"/>
    </reaction>
</comment>
<proteinExistence type="inferred from homology"/>